<comment type="caution">
    <text evidence="1">The sequence shown here is derived from an EMBL/GenBank/DDBJ whole genome shotgun (WGS) entry which is preliminary data.</text>
</comment>
<feature type="non-terminal residue" evidence="1">
    <location>
        <position position="37"/>
    </location>
</feature>
<name>X0UZG7_9ZZZZ</name>
<dbReference type="AlphaFoldDB" id="X0UZG7"/>
<evidence type="ECO:0000313" key="1">
    <source>
        <dbReference type="EMBL" id="GAG11220.1"/>
    </source>
</evidence>
<reference evidence="1" key="1">
    <citation type="journal article" date="2014" name="Front. Microbiol.">
        <title>High frequency of phylogenetically diverse reductive dehalogenase-homologous genes in deep subseafloor sedimentary metagenomes.</title>
        <authorList>
            <person name="Kawai M."/>
            <person name="Futagami T."/>
            <person name="Toyoda A."/>
            <person name="Takaki Y."/>
            <person name="Nishi S."/>
            <person name="Hori S."/>
            <person name="Arai W."/>
            <person name="Tsubouchi T."/>
            <person name="Morono Y."/>
            <person name="Uchiyama I."/>
            <person name="Ito T."/>
            <person name="Fujiyama A."/>
            <person name="Inagaki F."/>
            <person name="Takami H."/>
        </authorList>
    </citation>
    <scope>NUCLEOTIDE SEQUENCE</scope>
    <source>
        <strain evidence="1">Expedition CK06-06</strain>
    </source>
</reference>
<protein>
    <submittedName>
        <fullName evidence="1">Uncharacterized protein</fullName>
    </submittedName>
</protein>
<sequence>MKRYVTVFDRDKKLVASFELSGCLDGKQIVSDGYNFE</sequence>
<proteinExistence type="predicted"/>
<accession>X0UZG7</accession>
<gene>
    <name evidence="1" type="ORF">S01H1_35374</name>
</gene>
<dbReference type="EMBL" id="BARS01022103">
    <property type="protein sequence ID" value="GAG11220.1"/>
    <property type="molecule type" value="Genomic_DNA"/>
</dbReference>
<organism evidence="1">
    <name type="scientific">marine sediment metagenome</name>
    <dbReference type="NCBI Taxonomy" id="412755"/>
    <lineage>
        <taxon>unclassified sequences</taxon>
        <taxon>metagenomes</taxon>
        <taxon>ecological metagenomes</taxon>
    </lineage>
</organism>